<gene>
    <name evidence="1" type="ORF">ACFQE1_06145</name>
</gene>
<dbReference type="Pfam" id="PF26407">
    <property type="entry name" value="DUF8105"/>
    <property type="match status" value="1"/>
</dbReference>
<comment type="caution">
    <text evidence="1">The sequence shown here is derived from an EMBL/GenBank/DDBJ whole genome shotgun (WGS) entry which is preliminary data.</text>
</comment>
<evidence type="ECO:0000313" key="1">
    <source>
        <dbReference type="EMBL" id="MFC6723960.1"/>
    </source>
</evidence>
<organism evidence="1 2">
    <name type="scientific">Halobium palmae</name>
    <dbReference type="NCBI Taxonomy" id="1776492"/>
    <lineage>
        <taxon>Archaea</taxon>
        <taxon>Methanobacteriati</taxon>
        <taxon>Methanobacteriota</taxon>
        <taxon>Stenosarchaea group</taxon>
        <taxon>Halobacteria</taxon>
        <taxon>Halobacteriales</taxon>
        <taxon>Haloferacaceae</taxon>
        <taxon>Halobium</taxon>
    </lineage>
</organism>
<dbReference type="InterPro" id="IPR058418">
    <property type="entry name" value="DUF8105"/>
</dbReference>
<dbReference type="EMBL" id="JBHSWU010000075">
    <property type="protein sequence ID" value="MFC6723960.1"/>
    <property type="molecule type" value="Genomic_DNA"/>
</dbReference>
<sequence length="95" mass="10244">MADALLAGDEDEQIIVARNCWACGWAEERSVVIESIEKTEGDTNAVERAALLDDIMSQATAIDGLATLEEALTEIRRQRRLEPTASGSPKDIDGG</sequence>
<dbReference type="AlphaFoldDB" id="A0ABD5RWX6"/>
<protein>
    <submittedName>
        <fullName evidence="1">Uncharacterized protein</fullName>
    </submittedName>
</protein>
<accession>A0ABD5RWX6</accession>
<name>A0ABD5RWX6_9EURY</name>
<keyword evidence="2" id="KW-1185">Reference proteome</keyword>
<reference evidence="1 2" key="1">
    <citation type="journal article" date="2019" name="Int. J. Syst. Evol. Microbiol.">
        <title>The Global Catalogue of Microorganisms (GCM) 10K type strain sequencing project: providing services to taxonomists for standard genome sequencing and annotation.</title>
        <authorList>
            <consortium name="The Broad Institute Genomics Platform"/>
            <consortium name="The Broad Institute Genome Sequencing Center for Infectious Disease"/>
            <person name="Wu L."/>
            <person name="Ma J."/>
        </authorList>
    </citation>
    <scope>NUCLEOTIDE SEQUENCE [LARGE SCALE GENOMIC DNA]</scope>
    <source>
        <strain evidence="1 2">NBRC 111368</strain>
    </source>
</reference>
<dbReference type="Proteomes" id="UP001596328">
    <property type="component" value="Unassembled WGS sequence"/>
</dbReference>
<evidence type="ECO:0000313" key="2">
    <source>
        <dbReference type="Proteomes" id="UP001596328"/>
    </source>
</evidence>
<proteinExistence type="predicted"/>